<dbReference type="Proteomes" id="UP000222542">
    <property type="component" value="Unassembled WGS sequence"/>
</dbReference>
<dbReference type="SMR" id="A0A2G2Z873"/>
<dbReference type="EMBL" id="AYRZ02000006">
    <property type="protein sequence ID" value="PHT78065.1"/>
    <property type="molecule type" value="Genomic_DNA"/>
</dbReference>
<evidence type="ECO:0000313" key="3">
    <source>
        <dbReference type="Proteomes" id="UP000222542"/>
    </source>
</evidence>
<evidence type="ECO:0000256" key="1">
    <source>
        <dbReference type="SAM" id="MobiDB-lite"/>
    </source>
</evidence>
<protein>
    <submittedName>
        <fullName evidence="2">Uncharacterized protein</fullName>
    </submittedName>
</protein>
<proteinExistence type="predicted"/>
<sequence length="76" mass="8866">MAKEKEKENLFLQNAEGKSFYEFDAREIKDFIKLFDVKRNKLDKRNEQFNEKVDENVPNKTSANDSNAGETNDGHP</sequence>
<name>A0A2G2Z873_CAPAN</name>
<feature type="region of interest" description="Disordered" evidence="1">
    <location>
        <begin position="45"/>
        <end position="76"/>
    </location>
</feature>
<reference evidence="2 3" key="1">
    <citation type="journal article" date="2014" name="Nat. Genet.">
        <title>Genome sequence of the hot pepper provides insights into the evolution of pungency in Capsicum species.</title>
        <authorList>
            <person name="Kim S."/>
            <person name="Park M."/>
            <person name="Yeom S.I."/>
            <person name="Kim Y.M."/>
            <person name="Lee J.M."/>
            <person name="Lee H.A."/>
            <person name="Seo E."/>
            <person name="Choi J."/>
            <person name="Cheong K."/>
            <person name="Kim K.T."/>
            <person name="Jung K."/>
            <person name="Lee G.W."/>
            <person name="Oh S.K."/>
            <person name="Bae C."/>
            <person name="Kim S.B."/>
            <person name="Lee H.Y."/>
            <person name="Kim S.Y."/>
            <person name="Kim M.S."/>
            <person name="Kang B.C."/>
            <person name="Jo Y.D."/>
            <person name="Yang H.B."/>
            <person name="Jeong H.J."/>
            <person name="Kang W.H."/>
            <person name="Kwon J.K."/>
            <person name="Shin C."/>
            <person name="Lim J.Y."/>
            <person name="Park J.H."/>
            <person name="Huh J.H."/>
            <person name="Kim J.S."/>
            <person name="Kim B.D."/>
            <person name="Cohen O."/>
            <person name="Paran I."/>
            <person name="Suh M.C."/>
            <person name="Lee S.B."/>
            <person name="Kim Y.K."/>
            <person name="Shin Y."/>
            <person name="Noh S.J."/>
            <person name="Park J."/>
            <person name="Seo Y.S."/>
            <person name="Kwon S.Y."/>
            <person name="Kim H.A."/>
            <person name="Park J.M."/>
            <person name="Kim H.J."/>
            <person name="Choi S.B."/>
            <person name="Bosland P.W."/>
            <person name="Reeves G."/>
            <person name="Jo S.H."/>
            <person name="Lee B.W."/>
            <person name="Cho H.T."/>
            <person name="Choi H.S."/>
            <person name="Lee M.S."/>
            <person name="Yu Y."/>
            <person name="Do Choi Y."/>
            <person name="Park B.S."/>
            <person name="van Deynze A."/>
            <person name="Ashrafi H."/>
            <person name="Hill T."/>
            <person name="Kim W.T."/>
            <person name="Pai H.S."/>
            <person name="Ahn H.K."/>
            <person name="Yeam I."/>
            <person name="Giovannoni J.J."/>
            <person name="Rose J.K."/>
            <person name="Sorensen I."/>
            <person name="Lee S.J."/>
            <person name="Kim R.W."/>
            <person name="Choi I.Y."/>
            <person name="Choi B.S."/>
            <person name="Lim J.S."/>
            <person name="Lee Y.H."/>
            <person name="Choi D."/>
        </authorList>
    </citation>
    <scope>NUCLEOTIDE SEQUENCE [LARGE SCALE GENOMIC DNA]</scope>
    <source>
        <strain evidence="3">cv. CM334</strain>
    </source>
</reference>
<dbReference type="AlphaFoldDB" id="A0A2G2Z873"/>
<evidence type="ECO:0000313" key="2">
    <source>
        <dbReference type="EMBL" id="PHT78065.1"/>
    </source>
</evidence>
<accession>A0A2G2Z873</accession>
<reference evidence="2 3" key="2">
    <citation type="journal article" date="2017" name="Genome Biol.">
        <title>New reference genome sequences of hot pepper reveal the massive evolution of plant disease-resistance genes by retroduplication.</title>
        <authorList>
            <person name="Kim S."/>
            <person name="Park J."/>
            <person name="Yeom S.I."/>
            <person name="Kim Y.M."/>
            <person name="Seo E."/>
            <person name="Kim K.T."/>
            <person name="Kim M.S."/>
            <person name="Lee J.M."/>
            <person name="Cheong K."/>
            <person name="Shin H.S."/>
            <person name="Kim S.B."/>
            <person name="Han K."/>
            <person name="Lee J."/>
            <person name="Park M."/>
            <person name="Lee H.A."/>
            <person name="Lee H.Y."/>
            <person name="Lee Y."/>
            <person name="Oh S."/>
            <person name="Lee J.H."/>
            <person name="Choi E."/>
            <person name="Choi E."/>
            <person name="Lee S.E."/>
            <person name="Jeon J."/>
            <person name="Kim H."/>
            <person name="Choi G."/>
            <person name="Song H."/>
            <person name="Lee J."/>
            <person name="Lee S.C."/>
            <person name="Kwon J.K."/>
            <person name="Lee H.Y."/>
            <person name="Koo N."/>
            <person name="Hong Y."/>
            <person name="Kim R.W."/>
            <person name="Kang W.H."/>
            <person name="Huh J.H."/>
            <person name="Kang B.C."/>
            <person name="Yang T.J."/>
            <person name="Lee Y.H."/>
            <person name="Bennetzen J.L."/>
            <person name="Choi D."/>
        </authorList>
    </citation>
    <scope>NUCLEOTIDE SEQUENCE [LARGE SCALE GENOMIC DNA]</scope>
    <source>
        <strain evidence="3">cv. CM334</strain>
    </source>
</reference>
<comment type="caution">
    <text evidence="2">The sequence shown here is derived from an EMBL/GenBank/DDBJ whole genome shotgun (WGS) entry which is preliminary data.</text>
</comment>
<organism evidence="2 3">
    <name type="scientific">Capsicum annuum</name>
    <name type="common">Capsicum pepper</name>
    <dbReference type="NCBI Taxonomy" id="4072"/>
    <lineage>
        <taxon>Eukaryota</taxon>
        <taxon>Viridiplantae</taxon>
        <taxon>Streptophyta</taxon>
        <taxon>Embryophyta</taxon>
        <taxon>Tracheophyta</taxon>
        <taxon>Spermatophyta</taxon>
        <taxon>Magnoliopsida</taxon>
        <taxon>eudicotyledons</taxon>
        <taxon>Gunneridae</taxon>
        <taxon>Pentapetalae</taxon>
        <taxon>asterids</taxon>
        <taxon>lamiids</taxon>
        <taxon>Solanales</taxon>
        <taxon>Solanaceae</taxon>
        <taxon>Solanoideae</taxon>
        <taxon>Capsiceae</taxon>
        <taxon>Capsicum</taxon>
    </lineage>
</organism>
<feature type="compositionally biased region" description="Polar residues" evidence="1">
    <location>
        <begin position="58"/>
        <end position="70"/>
    </location>
</feature>
<keyword evidence="3" id="KW-1185">Reference proteome</keyword>
<gene>
    <name evidence="2" type="ORF">T459_16117</name>
</gene>
<dbReference type="Gramene" id="PHT78065">
    <property type="protein sequence ID" value="PHT78065"/>
    <property type="gene ID" value="T459_16117"/>
</dbReference>
<feature type="compositionally biased region" description="Basic and acidic residues" evidence="1">
    <location>
        <begin position="45"/>
        <end position="57"/>
    </location>
</feature>